<evidence type="ECO:0000256" key="4">
    <source>
        <dbReference type="ARBA" id="ARBA00023172"/>
    </source>
</evidence>
<dbReference type="Pfam" id="PF14659">
    <property type="entry name" value="Phage_int_SAM_3"/>
    <property type="match status" value="1"/>
</dbReference>
<dbReference type="InterPro" id="IPR050808">
    <property type="entry name" value="Phage_Integrase"/>
</dbReference>
<evidence type="ECO:0000313" key="6">
    <source>
        <dbReference type="EMBL" id="KRK79495.1"/>
    </source>
</evidence>
<dbReference type="PANTHER" id="PTHR30629">
    <property type="entry name" value="PROPHAGE INTEGRASE"/>
    <property type="match status" value="1"/>
</dbReference>
<dbReference type="GO" id="GO:0015074">
    <property type="term" value="P:DNA integration"/>
    <property type="evidence" value="ECO:0007669"/>
    <property type="project" value="UniProtKB-KW"/>
</dbReference>
<comment type="caution">
    <text evidence="6">The sequence shown here is derived from an EMBL/GenBank/DDBJ whole genome shotgun (WGS) entry which is preliminary data.</text>
</comment>
<dbReference type="eggNOG" id="COG0582">
    <property type="taxonomic scope" value="Bacteria"/>
</dbReference>
<dbReference type="Proteomes" id="UP000051248">
    <property type="component" value="Unassembled WGS sequence"/>
</dbReference>
<keyword evidence="2" id="KW-0229">DNA integration</keyword>
<proteinExistence type="inferred from homology"/>
<dbReference type="GO" id="GO:0003677">
    <property type="term" value="F:DNA binding"/>
    <property type="evidence" value="ECO:0007669"/>
    <property type="project" value="UniProtKB-KW"/>
</dbReference>
<dbReference type="CDD" id="cd01189">
    <property type="entry name" value="INT_ICEBs1_C_like"/>
    <property type="match status" value="1"/>
</dbReference>
<evidence type="ECO:0000256" key="3">
    <source>
        <dbReference type="ARBA" id="ARBA00023125"/>
    </source>
</evidence>
<evidence type="ECO:0000256" key="2">
    <source>
        <dbReference type="ARBA" id="ARBA00022908"/>
    </source>
</evidence>
<dbReference type="InterPro" id="IPR002104">
    <property type="entry name" value="Integrase_catalytic"/>
</dbReference>
<sequence length="396" mass="46112">MRSNNMATITKYTLKNGKSMWRCIYPSSIDPLTNKVKRTTKRGFKTKAECQKFLNAKLSEIDNHGYSNDSDLTYKRVYEYFLESYKNTVKESTLNRVEGLFKHHILPSLGSFKIKKITTPMCQEVVNKWSNELSSFKMVKYYANLVFKEAIRLKIIYDNPMSLIVMPKKKQQVVNKPANFWTKEETAMFFDQLYKTYFDHNQKAIAMFRLLFFSGMRKGELLALQINDIDFDNKTLTINKTVSRGIDNKPIISTPKTKTSVRTIGLDSQTCLVLKKWLKELRKEMFVLGYNIDSSNDQLLFPNTHNELLSLTKINKWLQVIINTYNKNHDEKLKRINIHGIRHTACSLMLESGSSIKAVQLQLGHSDTSQIMKVYWHISNKTQMNTVNNLAKFVNF</sequence>
<evidence type="ECO:0000256" key="1">
    <source>
        <dbReference type="ARBA" id="ARBA00008857"/>
    </source>
</evidence>
<dbReference type="PROSITE" id="PS51898">
    <property type="entry name" value="TYR_RECOMBINASE"/>
    <property type="match status" value="1"/>
</dbReference>
<organism evidence="6 7">
    <name type="scientific">Companilactobacillus nodensis DSM 19682 = JCM 14932 = NBRC 107160</name>
    <dbReference type="NCBI Taxonomy" id="1423775"/>
    <lineage>
        <taxon>Bacteria</taxon>
        <taxon>Bacillati</taxon>
        <taxon>Bacillota</taxon>
        <taxon>Bacilli</taxon>
        <taxon>Lactobacillales</taxon>
        <taxon>Lactobacillaceae</taxon>
        <taxon>Companilactobacillus</taxon>
    </lineage>
</organism>
<dbReference type="SUPFAM" id="SSF56349">
    <property type="entry name" value="DNA breaking-rejoining enzymes"/>
    <property type="match status" value="1"/>
</dbReference>
<dbReference type="InterPro" id="IPR013762">
    <property type="entry name" value="Integrase-like_cat_sf"/>
</dbReference>
<dbReference type="EMBL" id="AZDZ01000014">
    <property type="protein sequence ID" value="KRK79495.1"/>
    <property type="molecule type" value="Genomic_DNA"/>
</dbReference>
<dbReference type="GO" id="GO:0006310">
    <property type="term" value="P:DNA recombination"/>
    <property type="evidence" value="ECO:0007669"/>
    <property type="project" value="UniProtKB-KW"/>
</dbReference>
<keyword evidence="3" id="KW-0238">DNA-binding</keyword>
<protein>
    <submittedName>
        <fullName evidence="6">Phage integrase</fullName>
    </submittedName>
</protein>
<name>A0A0R1KK86_9LACO</name>
<dbReference type="AlphaFoldDB" id="A0A0R1KK86"/>
<dbReference type="InterPro" id="IPR010998">
    <property type="entry name" value="Integrase_recombinase_N"/>
</dbReference>
<evidence type="ECO:0000313" key="7">
    <source>
        <dbReference type="Proteomes" id="UP000051248"/>
    </source>
</evidence>
<feature type="domain" description="Tyr recombinase" evidence="5">
    <location>
        <begin position="176"/>
        <end position="388"/>
    </location>
</feature>
<keyword evidence="4" id="KW-0233">DNA recombination</keyword>
<dbReference type="PATRIC" id="fig|1423775.4.peg.641"/>
<keyword evidence="7" id="KW-1185">Reference proteome</keyword>
<gene>
    <name evidence="6" type="ORF">FD03_GL000628</name>
</gene>
<evidence type="ECO:0000259" key="5">
    <source>
        <dbReference type="PROSITE" id="PS51898"/>
    </source>
</evidence>
<dbReference type="PANTHER" id="PTHR30629:SF2">
    <property type="entry name" value="PROPHAGE INTEGRASE INTS-RELATED"/>
    <property type="match status" value="1"/>
</dbReference>
<dbReference type="Pfam" id="PF14657">
    <property type="entry name" value="Arm-DNA-bind_4"/>
    <property type="match status" value="1"/>
</dbReference>
<dbReference type="STRING" id="1423775.FD03_GL000628"/>
<dbReference type="Gene3D" id="1.10.150.130">
    <property type="match status" value="1"/>
</dbReference>
<dbReference type="InterPro" id="IPR004107">
    <property type="entry name" value="Integrase_SAM-like_N"/>
</dbReference>
<accession>A0A0R1KK86</accession>
<dbReference type="InterPro" id="IPR011010">
    <property type="entry name" value="DNA_brk_join_enz"/>
</dbReference>
<dbReference type="Gene3D" id="1.10.443.10">
    <property type="entry name" value="Intergrase catalytic core"/>
    <property type="match status" value="1"/>
</dbReference>
<reference evidence="6 7" key="1">
    <citation type="journal article" date="2015" name="Genome Announc.">
        <title>Expanding the biotechnology potential of lactobacilli through comparative genomics of 213 strains and associated genera.</title>
        <authorList>
            <person name="Sun Z."/>
            <person name="Harris H.M."/>
            <person name="McCann A."/>
            <person name="Guo C."/>
            <person name="Argimon S."/>
            <person name="Zhang W."/>
            <person name="Yang X."/>
            <person name="Jeffery I.B."/>
            <person name="Cooney J.C."/>
            <person name="Kagawa T.F."/>
            <person name="Liu W."/>
            <person name="Song Y."/>
            <person name="Salvetti E."/>
            <person name="Wrobel A."/>
            <person name="Rasinkangas P."/>
            <person name="Parkhill J."/>
            <person name="Rea M.C."/>
            <person name="O'Sullivan O."/>
            <person name="Ritari J."/>
            <person name="Douillard F.P."/>
            <person name="Paul Ross R."/>
            <person name="Yang R."/>
            <person name="Briner A.E."/>
            <person name="Felis G.E."/>
            <person name="de Vos W.M."/>
            <person name="Barrangou R."/>
            <person name="Klaenhammer T.R."/>
            <person name="Caufield P.W."/>
            <person name="Cui Y."/>
            <person name="Zhang H."/>
            <person name="O'Toole P.W."/>
        </authorList>
    </citation>
    <scope>NUCLEOTIDE SEQUENCE [LARGE SCALE GENOMIC DNA]</scope>
    <source>
        <strain evidence="6 7">DSM 19682</strain>
    </source>
</reference>
<dbReference type="InterPro" id="IPR028259">
    <property type="entry name" value="AP2-like_int_N"/>
</dbReference>
<comment type="similarity">
    <text evidence="1">Belongs to the 'phage' integrase family.</text>
</comment>
<dbReference type="Pfam" id="PF00589">
    <property type="entry name" value="Phage_integrase"/>
    <property type="match status" value="1"/>
</dbReference>